<feature type="transmembrane region" description="Helical" evidence="7">
    <location>
        <begin position="97"/>
        <end position="130"/>
    </location>
</feature>
<keyword evidence="6 7" id="KW-0472">Membrane</keyword>
<feature type="domain" description="Major facilitator superfamily (MFS) profile" evidence="8">
    <location>
        <begin position="1"/>
        <end position="204"/>
    </location>
</feature>
<dbReference type="PROSITE" id="PS50850">
    <property type="entry name" value="MFS"/>
    <property type="match status" value="1"/>
</dbReference>
<evidence type="ECO:0000313" key="10">
    <source>
        <dbReference type="Proteomes" id="UP001160625"/>
    </source>
</evidence>
<dbReference type="CDD" id="cd06173">
    <property type="entry name" value="MFS_MefA_like"/>
    <property type="match status" value="1"/>
</dbReference>
<evidence type="ECO:0000256" key="6">
    <source>
        <dbReference type="ARBA" id="ARBA00023136"/>
    </source>
</evidence>
<comment type="subcellular location">
    <subcellularLocation>
        <location evidence="1">Cell membrane</location>
        <topology evidence="1">Multi-pass membrane protein</topology>
    </subcellularLocation>
</comment>
<proteinExistence type="predicted"/>
<feature type="transmembrane region" description="Helical" evidence="7">
    <location>
        <begin position="292"/>
        <end position="312"/>
    </location>
</feature>
<feature type="transmembrane region" description="Helical" evidence="7">
    <location>
        <begin position="54"/>
        <end position="77"/>
    </location>
</feature>
<dbReference type="InterPro" id="IPR036259">
    <property type="entry name" value="MFS_trans_sf"/>
</dbReference>
<name>A0ABT6N3H6_9SPHN</name>
<evidence type="ECO:0000256" key="7">
    <source>
        <dbReference type="SAM" id="Phobius"/>
    </source>
</evidence>
<sequence>MTDSNVSARPFTVPDFRYFWTARLCSTLAQSGLVVIIGWQVYNLSRLSMDIKRAALQLGLIGLAQFLPLFALALVAGVAADRLDRRRIVQCCNALQFLAAALLTALNITGAISLAWLFTVAVMLGIARAFSMPALGAMAPNLVPRPMVPRAIAASSIATRAGAILGPALAGYLYAAAPYQAYAVNALLLAISIASLARLHPVRVARAENRRMSFNLVFEGITYVRHNRLVLGAISLDLFAVLLGGATAMLPIYAQDILHVGPSGLGHLRAAPAAGALLSASWFSWRPLEHHVGVKMLAAVSIFGLATAVFGLSRSMVVSLPCLFILGAADMLSVYVRQSLIQISTPDEMRGRVAAVSSIFVSASNELGEAESGFLAALVGPVTAVVAGGLGAIAIAGIWARLFPMLREAKTFDLPVIGADQTGSPSM</sequence>
<dbReference type="PANTHER" id="PTHR23513:SF9">
    <property type="entry name" value="ENTEROBACTIN EXPORTER ENTS"/>
    <property type="match status" value="1"/>
</dbReference>
<dbReference type="PANTHER" id="PTHR23513">
    <property type="entry name" value="INTEGRAL MEMBRANE EFFLUX PROTEIN-RELATED"/>
    <property type="match status" value="1"/>
</dbReference>
<feature type="transmembrane region" description="Helical" evidence="7">
    <location>
        <begin position="181"/>
        <end position="201"/>
    </location>
</feature>
<dbReference type="SUPFAM" id="SSF103473">
    <property type="entry name" value="MFS general substrate transporter"/>
    <property type="match status" value="1"/>
</dbReference>
<dbReference type="InterPro" id="IPR010290">
    <property type="entry name" value="TM_effector"/>
</dbReference>
<feature type="transmembrane region" description="Helical" evidence="7">
    <location>
        <begin position="151"/>
        <end position="175"/>
    </location>
</feature>
<evidence type="ECO:0000313" key="9">
    <source>
        <dbReference type="EMBL" id="MDH7639319.1"/>
    </source>
</evidence>
<evidence type="ECO:0000256" key="4">
    <source>
        <dbReference type="ARBA" id="ARBA00022692"/>
    </source>
</evidence>
<dbReference type="RefSeq" id="WP_281044594.1">
    <property type="nucleotide sequence ID" value="NZ_JARYGZ010000001.1"/>
</dbReference>
<evidence type="ECO:0000256" key="1">
    <source>
        <dbReference type="ARBA" id="ARBA00004651"/>
    </source>
</evidence>
<evidence type="ECO:0000259" key="8">
    <source>
        <dbReference type="PROSITE" id="PS50850"/>
    </source>
</evidence>
<keyword evidence="4 7" id="KW-0812">Transmembrane</keyword>
<keyword evidence="10" id="KW-1185">Reference proteome</keyword>
<dbReference type="Pfam" id="PF05977">
    <property type="entry name" value="MFS_3"/>
    <property type="match status" value="1"/>
</dbReference>
<reference evidence="9" key="1">
    <citation type="submission" date="2023-04" db="EMBL/GenBank/DDBJ databases">
        <title>Sphingomonas sp. MAHUQ-71 isolated from rice field.</title>
        <authorList>
            <person name="Huq M.A."/>
        </authorList>
    </citation>
    <scope>NUCLEOTIDE SEQUENCE</scope>
    <source>
        <strain evidence="9">MAHUQ-71</strain>
    </source>
</reference>
<comment type="caution">
    <text evidence="9">The sequence shown here is derived from an EMBL/GenBank/DDBJ whole genome shotgun (WGS) entry which is preliminary data.</text>
</comment>
<dbReference type="EMBL" id="JARYGZ010000001">
    <property type="protein sequence ID" value="MDH7639319.1"/>
    <property type="molecule type" value="Genomic_DNA"/>
</dbReference>
<keyword evidence="5 7" id="KW-1133">Transmembrane helix</keyword>
<feature type="transmembrane region" description="Helical" evidence="7">
    <location>
        <begin position="229"/>
        <end position="254"/>
    </location>
</feature>
<evidence type="ECO:0000256" key="5">
    <source>
        <dbReference type="ARBA" id="ARBA00022989"/>
    </source>
</evidence>
<protein>
    <submittedName>
        <fullName evidence="9">MFS transporter</fullName>
    </submittedName>
</protein>
<dbReference type="InterPro" id="IPR020846">
    <property type="entry name" value="MFS_dom"/>
</dbReference>
<gene>
    <name evidence="9" type="ORF">QGN17_11315</name>
</gene>
<evidence type="ECO:0000256" key="3">
    <source>
        <dbReference type="ARBA" id="ARBA00022475"/>
    </source>
</evidence>
<dbReference type="Proteomes" id="UP001160625">
    <property type="component" value="Unassembled WGS sequence"/>
</dbReference>
<feature type="transmembrane region" description="Helical" evidence="7">
    <location>
        <begin position="318"/>
        <end position="337"/>
    </location>
</feature>
<feature type="transmembrane region" description="Helical" evidence="7">
    <location>
        <begin position="374"/>
        <end position="400"/>
    </location>
</feature>
<feature type="transmembrane region" description="Helical" evidence="7">
    <location>
        <begin position="20"/>
        <end position="42"/>
    </location>
</feature>
<keyword evidence="2" id="KW-0813">Transport</keyword>
<evidence type="ECO:0000256" key="2">
    <source>
        <dbReference type="ARBA" id="ARBA00022448"/>
    </source>
</evidence>
<accession>A0ABT6N3H6</accession>
<dbReference type="Gene3D" id="1.20.1250.20">
    <property type="entry name" value="MFS general substrate transporter like domains"/>
    <property type="match status" value="1"/>
</dbReference>
<keyword evidence="3" id="KW-1003">Cell membrane</keyword>
<organism evidence="9 10">
    <name type="scientific">Sphingomonas oryzagri</name>
    <dbReference type="NCBI Taxonomy" id="3042314"/>
    <lineage>
        <taxon>Bacteria</taxon>
        <taxon>Pseudomonadati</taxon>
        <taxon>Pseudomonadota</taxon>
        <taxon>Alphaproteobacteria</taxon>
        <taxon>Sphingomonadales</taxon>
        <taxon>Sphingomonadaceae</taxon>
        <taxon>Sphingomonas</taxon>
    </lineage>
</organism>